<evidence type="ECO:0000313" key="2">
    <source>
        <dbReference type="Proteomes" id="UP001143910"/>
    </source>
</evidence>
<gene>
    <name evidence="1" type="ORF">NQ176_g4155</name>
</gene>
<dbReference type="EMBL" id="JANJQO010000434">
    <property type="protein sequence ID" value="KAJ2977828.1"/>
    <property type="molecule type" value="Genomic_DNA"/>
</dbReference>
<keyword evidence="2" id="KW-1185">Reference proteome</keyword>
<dbReference type="Proteomes" id="UP001143910">
    <property type="component" value="Unassembled WGS sequence"/>
</dbReference>
<evidence type="ECO:0000313" key="1">
    <source>
        <dbReference type="EMBL" id="KAJ2977828.1"/>
    </source>
</evidence>
<organism evidence="1 2">
    <name type="scientific">Zarea fungicola</name>
    <dbReference type="NCBI Taxonomy" id="93591"/>
    <lineage>
        <taxon>Eukaryota</taxon>
        <taxon>Fungi</taxon>
        <taxon>Dikarya</taxon>
        <taxon>Ascomycota</taxon>
        <taxon>Pezizomycotina</taxon>
        <taxon>Sordariomycetes</taxon>
        <taxon>Hypocreomycetidae</taxon>
        <taxon>Hypocreales</taxon>
        <taxon>Cordycipitaceae</taxon>
        <taxon>Zarea</taxon>
    </lineage>
</organism>
<reference evidence="1" key="1">
    <citation type="submission" date="2022-08" db="EMBL/GenBank/DDBJ databases">
        <title>Genome Sequence of Lecanicillium fungicola.</title>
        <authorList>
            <person name="Buettner E."/>
        </authorList>
    </citation>
    <scope>NUCLEOTIDE SEQUENCE</scope>
    <source>
        <strain evidence="1">Babe33</strain>
    </source>
</reference>
<name>A0ACC1NG90_9HYPO</name>
<comment type="caution">
    <text evidence="1">The sequence shown here is derived from an EMBL/GenBank/DDBJ whole genome shotgun (WGS) entry which is preliminary data.</text>
</comment>
<proteinExistence type="predicted"/>
<protein>
    <submittedName>
        <fullName evidence="1">Uncharacterized protein</fullName>
    </submittedName>
</protein>
<sequence length="234" mass="25523">MVSNRFTAGLAAATTLLLAYLFQSFVVLTIGTALLCTIWLSSTSVVAFAVLVAAATLFSVNLAPIRPSGSTSYVTGRNNTALFIVSEGRGLNNVHLATSQSLLERHPDIQLHFVTYPKMKSKLAHLSKLMKARQPLANDIVFHPITSGRPYFEATDDVQPKFVEGGLLSVIVPPWLPVIQSLVSVMSKVFAPWKPEEHLAIYNQICNFIDDVDPAIVVLDTVFSPGNRGNTKQE</sequence>
<accession>A0ACC1NG90</accession>